<evidence type="ECO:0000313" key="3">
    <source>
        <dbReference type="Proteomes" id="UP001149165"/>
    </source>
</evidence>
<sequence length="104" mass="12266">MALVRDPYFWKRFSTAVHLDEEANPAKMETPTSEKCVYPPDVLSDEEANRKTRPKDTWLERERRKSKKSLIWGFVIFFCIILAVTGGVIVWWLSKHNWLQSIEP</sequence>
<evidence type="ECO:0000313" key="2">
    <source>
        <dbReference type="EMBL" id="KAJ5109455.1"/>
    </source>
</evidence>
<keyword evidence="3" id="KW-1185">Reference proteome</keyword>
<protein>
    <submittedName>
        <fullName evidence="2">Uncharacterized protein</fullName>
    </submittedName>
</protein>
<gene>
    <name evidence="2" type="ORF">N7456_006130</name>
</gene>
<keyword evidence="1" id="KW-0812">Transmembrane</keyword>
<dbReference type="OrthoDB" id="5353310at2759"/>
<keyword evidence="1" id="KW-1133">Transmembrane helix</keyword>
<keyword evidence="1" id="KW-0472">Membrane</keyword>
<feature type="transmembrane region" description="Helical" evidence="1">
    <location>
        <begin position="70"/>
        <end position="94"/>
    </location>
</feature>
<dbReference type="AlphaFoldDB" id="A0A9W9KKA0"/>
<dbReference type="Proteomes" id="UP001149165">
    <property type="component" value="Unassembled WGS sequence"/>
</dbReference>
<dbReference type="EMBL" id="JAPQKH010000003">
    <property type="protein sequence ID" value="KAJ5109455.1"/>
    <property type="molecule type" value="Genomic_DNA"/>
</dbReference>
<reference evidence="2" key="2">
    <citation type="journal article" date="2023" name="IMA Fungus">
        <title>Comparative genomic study of the Penicillium genus elucidates a diverse pangenome and 15 lateral gene transfer events.</title>
        <authorList>
            <person name="Petersen C."/>
            <person name="Sorensen T."/>
            <person name="Nielsen M.R."/>
            <person name="Sondergaard T.E."/>
            <person name="Sorensen J.L."/>
            <person name="Fitzpatrick D.A."/>
            <person name="Frisvad J.C."/>
            <person name="Nielsen K.L."/>
        </authorList>
    </citation>
    <scope>NUCLEOTIDE SEQUENCE</scope>
    <source>
        <strain evidence="2">IBT 30069</strain>
    </source>
</reference>
<organism evidence="2 3">
    <name type="scientific">Penicillium angulare</name>
    <dbReference type="NCBI Taxonomy" id="116970"/>
    <lineage>
        <taxon>Eukaryota</taxon>
        <taxon>Fungi</taxon>
        <taxon>Dikarya</taxon>
        <taxon>Ascomycota</taxon>
        <taxon>Pezizomycotina</taxon>
        <taxon>Eurotiomycetes</taxon>
        <taxon>Eurotiomycetidae</taxon>
        <taxon>Eurotiales</taxon>
        <taxon>Aspergillaceae</taxon>
        <taxon>Penicillium</taxon>
    </lineage>
</organism>
<proteinExistence type="predicted"/>
<comment type="caution">
    <text evidence="2">The sequence shown here is derived from an EMBL/GenBank/DDBJ whole genome shotgun (WGS) entry which is preliminary data.</text>
</comment>
<evidence type="ECO:0000256" key="1">
    <source>
        <dbReference type="SAM" id="Phobius"/>
    </source>
</evidence>
<reference evidence="2" key="1">
    <citation type="submission" date="2022-11" db="EMBL/GenBank/DDBJ databases">
        <authorList>
            <person name="Petersen C."/>
        </authorList>
    </citation>
    <scope>NUCLEOTIDE SEQUENCE</scope>
    <source>
        <strain evidence="2">IBT 30069</strain>
    </source>
</reference>
<accession>A0A9W9KKA0</accession>
<name>A0A9W9KKA0_9EURO</name>